<organism evidence="2">
    <name type="scientific">Glycine max</name>
    <name type="common">Soybean</name>
    <name type="synonym">Glycine hispida</name>
    <dbReference type="NCBI Taxonomy" id="3847"/>
    <lineage>
        <taxon>Eukaryota</taxon>
        <taxon>Viridiplantae</taxon>
        <taxon>Streptophyta</taxon>
        <taxon>Embryophyta</taxon>
        <taxon>Tracheophyta</taxon>
        <taxon>Spermatophyta</taxon>
        <taxon>Magnoliopsida</taxon>
        <taxon>eudicotyledons</taxon>
        <taxon>Gunneridae</taxon>
        <taxon>Pentapetalae</taxon>
        <taxon>rosids</taxon>
        <taxon>fabids</taxon>
        <taxon>Fabales</taxon>
        <taxon>Fabaceae</taxon>
        <taxon>Papilionoideae</taxon>
        <taxon>50 kb inversion clade</taxon>
        <taxon>NPAAA clade</taxon>
        <taxon>indigoferoid/millettioid clade</taxon>
        <taxon>Phaseoleae</taxon>
        <taxon>Glycine</taxon>
        <taxon>Glycine subgen. Soja</taxon>
    </lineage>
</organism>
<protein>
    <submittedName>
        <fullName evidence="2">Uncharacterized protein</fullName>
    </submittedName>
</protein>
<feature type="compositionally biased region" description="Low complexity" evidence="1">
    <location>
        <begin position="106"/>
        <end position="116"/>
    </location>
</feature>
<accession>C6TFV4</accession>
<dbReference type="AlphaFoldDB" id="C6TFV4"/>
<proteinExistence type="evidence at transcript level"/>
<sequence length="136" mass="14957">MMDPSNLLPADGLEEVHQNGVHDELSIFGKDGIASNVDPGVTKIIETAATNGNLENFIQYDSTATDYSSKEEIKEGSNDNIYMNNVTISKEEEAEIIDRTEQLKVGKGPAKNKNAKPPSPRGSHASSVKKEQRWKR</sequence>
<evidence type="ECO:0000313" key="2">
    <source>
        <dbReference type="EMBL" id="ACU20706.1"/>
    </source>
</evidence>
<dbReference type="EMBL" id="BT096497">
    <property type="protein sequence ID" value="ACU20706.1"/>
    <property type="molecule type" value="mRNA"/>
</dbReference>
<evidence type="ECO:0000256" key="1">
    <source>
        <dbReference type="SAM" id="MobiDB-lite"/>
    </source>
</evidence>
<dbReference type="ExpressionAtlas" id="C6TFV4">
    <property type="expression patterns" value="baseline and differential"/>
</dbReference>
<feature type="region of interest" description="Disordered" evidence="1">
    <location>
        <begin position="99"/>
        <end position="136"/>
    </location>
</feature>
<reference evidence="2" key="1">
    <citation type="submission" date="2009-08" db="EMBL/GenBank/DDBJ databases">
        <authorList>
            <person name="Cheung F."/>
            <person name="Xiao Y."/>
            <person name="Chan A."/>
            <person name="Moskal W."/>
            <person name="Town C.D."/>
        </authorList>
    </citation>
    <scope>NUCLEOTIDE SEQUENCE</scope>
</reference>
<name>C6TFV4_SOYBN</name>